<evidence type="ECO:0000313" key="1">
    <source>
        <dbReference type="EMBL" id="KAJ6360120.1"/>
    </source>
</evidence>
<keyword evidence="2" id="KW-1185">Reference proteome</keyword>
<comment type="caution">
    <text evidence="1">The sequence shown here is derived from an EMBL/GenBank/DDBJ whole genome shotgun (WGS) entry which is preliminary data.</text>
</comment>
<evidence type="ECO:0000313" key="2">
    <source>
        <dbReference type="Proteomes" id="UP001141253"/>
    </source>
</evidence>
<reference evidence="1" key="1">
    <citation type="submission" date="2022-10" db="EMBL/GenBank/DDBJ databases">
        <authorList>
            <person name="Hyden B.L."/>
            <person name="Feng K."/>
            <person name="Yates T."/>
            <person name="Jawdy S."/>
            <person name="Smart L.B."/>
            <person name="Muchero W."/>
        </authorList>
    </citation>
    <scope>NUCLEOTIDE SEQUENCE</scope>
    <source>
        <tissue evidence="1">Shoot tip</tissue>
    </source>
</reference>
<protein>
    <submittedName>
        <fullName evidence="1">Uncharacterized protein</fullName>
    </submittedName>
</protein>
<gene>
    <name evidence="1" type="ORF">OIU77_004186</name>
</gene>
<name>A0ABQ9ATR9_9ROSI</name>
<accession>A0ABQ9ATR9</accession>
<dbReference type="EMBL" id="JAPFFI010000015">
    <property type="protein sequence ID" value="KAJ6360120.1"/>
    <property type="molecule type" value="Genomic_DNA"/>
</dbReference>
<organism evidence="1 2">
    <name type="scientific">Salix suchowensis</name>
    <dbReference type="NCBI Taxonomy" id="1278906"/>
    <lineage>
        <taxon>Eukaryota</taxon>
        <taxon>Viridiplantae</taxon>
        <taxon>Streptophyta</taxon>
        <taxon>Embryophyta</taxon>
        <taxon>Tracheophyta</taxon>
        <taxon>Spermatophyta</taxon>
        <taxon>Magnoliopsida</taxon>
        <taxon>eudicotyledons</taxon>
        <taxon>Gunneridae</taxon>
        <taxon>Pentapetalae</taxon>
        <taxon>rosids</taxon>
        <taxon>fabids</taxon>
        <taxon>Malpighiales</taxon>
        <taxon>Salicaceae</taxon>
        <taxon>Saliceae</taxon>
        <taxon>Salix</taxon>
    </lineage>
</organism>
<dbReference type="Proteomes" id="UP001141253">
    <property type="component" value="Chromosome 13"/>
</dbReference>
<proteinExistence type="predicted"/>
<sequence length="83" mass="9279">MVVLGTTAATCFAIYSLILACLEWWDSLLFPICICHSLVLHLWPCHCLLLEAAECPVEIPSELVCNVIVLWKLLHKLSKRGAC</sequence>
<reference evidence="1" key="2">
    <citation type="journal article" date="2023" name="Int. J. Mol. Sci.">
        <title>De Novo Assembly and Annotation of 11 Diverse Shrub Willow (Salix) Genomes Reveals Novel Gene Organization in Sex-Linked Regions.</title>
        <authorList>
            <person name="Hyden B."/>
            <person name="Feng K."/>
            <person name="Yates T.B."/>
            <person name="Jawdy S."/>
            <person name="Cereghino C."/>
            <person name="Smart L.B."/>
            <person name="Muchero W."/>
        </authorList>
    </citation>
    <scope>NUCLEOTIDE SEQUENCE</scope>
    <source>
        <tissue evidence="1">Shoot tip</tissue>
    </source>
</reference>